<dbReference type="Proteomes" id="UP000613740">
    <property type="component" value="Unassembled WGS sequence"/>
</dbReference>
<evidence type="ECO:0000313" key="5">
    <source>
        <dbReference type="Proteomes" id="UP000613740"/>
    </source>
</evidence>
<dbReference type="InterPro" id="IPR050904">
    <property type="entry name" value="Adhesion/Biosynth-related"/>
</dbReference>
<dbReference type="PROSITE" id="PS50213">
    <property type="entry name" value="FAS1"/>
    <property type="match status" value="3"/>
</dbReference>
<sequence length="521" mass="52815">MALPRTRGGAIALAGLILLLASQAAAQNAFTAVSEATNPSLLLFSSALQLSGVSTFFNTTGRNITLFAPSDQALLAALPLLNLNQTQLVTNAVLMAPVLMYHAFVPATSDASFPAGVSYYNALNTDGSISGNQLRVSRTATGGLAISSIGSDASVTRVDLPNSGSTAVHVIDAVLFPFYPSVYAAIARTSALSTLSTLLSSASSLMAKLKETTAVYTVFAPFNAAFTAALAPSGLNMTVAQLAAQPALLQAILSYHVVPGFYNSSSFSTNPVTVTTLTGQQLTLVKDGASLVVKTADGKTSNLLGARDLSCGFTDQGTFRATVHVVDRVLVPPPIASVSEALALRTDVNTLLAAVKAEGSYATAINSTTFTGTLLAPTDSAFAALLAANGSISAAALLANTTALKKILDVHVVTGTPLTVAGLTNGQNISTSGGATITVVKTGNATQLKLRNSVATIVGVEVAIGSSATMIIIDGVLVPSGVSISTVGGDGGAAAATAPSFVLMLWSVMAAALLLAFQRMQ</sequence>
<evidence type="ECO:0000313" key="4">
    <source>
        <dbReference type="EMBL" id="KAG2452699.1"/>
    </source>
</evidence>
<feature type="chain" id="PRO_5033022291" description="FAS1 domain-containing protein" evidence="2">
    <location>
        <begin position="27"/>
        <end position="521"/>
    </location>
</feature>
<organism evidence="4 5">
    <name type="scientific">Chlamydomonas schloesseri</name>
    <dbReference type="NCBI Taxonomy" id="2026947"/>
    <lineage>
        <taxon>Eukaryota</taxon>
        <taxon>Viridiplantae</taxon>
        <taxon>Chlorophyta</taxon>
        <taxon>core chlorophytes</taxon>
        <taxon>Chlorophyceae</taxon>
        <taxon>CS clade</taxon>
        <taxon>Chlamydomonadales</taxon>
        <taxon>Chlamydomonadaceae</taxon>
        <taxon>Chlamydomonas</taxon>
    </lineage>
</organism>
<feature type="transmembrane region" description="Helical" evidence="1">
    <location>
        <begin position="454"/>
        <end position="473"/>
    </location>
</feature>
<dbReference type="Gene3D" id="2.30.180.10">
    <property type="entry name" value="FAS1 domain"/>
    <property type="match status" value="3"/>
</dbReference>
<dbReference type="InterPro" id="IPR036378">
    <property type="entry name" value="FAS1_dom_sf"/>
</dbReference>
<feature type="domain" description="FAS1" evidence="3">
    <location>
        <begin position="335"/>
        <end position="477"/>
    </location>
</feature>
<name>A0A835WRC9_9CHLO</name>
<keyword evidence="1" id="KW-0812">Transmembrane</keyword>
<evidence type="ECO:0000256" key="2">
    <source>
        <dbReference type="SAM" id="SignalP"/>
    </source>
</evidence>
<keyword evidence="1" id="KW-1133">Transmembrane helix</keyword>
<dbReference type="EMBL" id="JAEHOD010000005">
    <property type="protein sequence ID" value="KAG2452699.1"/>
    <property type="molecule type" value="Genomic_DNA"/>
</dbReference>
<evidence type="ECO:0000259" key="3">
    <source>
        <dbReference type="PROSITE" id="PS50213"/>
    </source>
</evidence>
<dbReference type="GO" id="GO:0005615">
    <property type="term" value="C:extracellular space"/>
    <property type="evidence" value="ECO:0007669"/>
    <property type="project" value="TreeGrafter"/>
</dbReference>
<dbReference type="OrthoDB" id="540066at2759"/>
<dbReference type="AlphaFoldDB" id="A0A835WRC9"/>
<proteinExistence type="predicted"/>
<evidence type="ECO:0000256" key="1">
    <source>
        <dbReference type="SAM" id="Phobius"/>
    </source>
</evidence>
<keyword evidence="2" id="KW-0732">Signal</keyword>
<protein>
    <recommendedName>
        <fullName evidence="3">FAS1 domain-containing protein</fullName>
    </recommendedName>
</protein>
<keyword evidence="5" id="KW-1185">Reference proteome</keyword>
<dbReference type="InterPro" id="IPR000782">
    <property type="entry name" value="FAS1_domain"/>
</dbReference>
<keyword evidence="1" id="KW-0472">Membrane</keyword>
<dbReference type="Pfam" id="PF02469">
    <property type="entry name" value="Fasciclin"/>
    <property type="match status" value="3"/>
</dbReference>
<feature type="transmembrane region" description="Helical" evidence="1">
    <location>
        <begin position="381"/>
        <end position="399"/>
    </location>
</feature>
<dbReference type="SMART" id="SM00554">
    <property type="entry name" value="FAS1"/>
    <property type="match status" value="3"/>
</dbReference>
<feature type="signal peptide" evidence="2">
    <location>
        <begin position="1"/>
        <end position="26"/>
    </location>
</feature>
<dbReference type="PANTHER" id="PTHR10900">
    <property type="entry name" value="PERIOSTIN-RELATED"/>
    <property type="match status" value="1"/>
</dbReference>
<reference evidence="4" key="1">
    <citation type="journal article" date="2020" name="bioRxiv">
        <title>Comparative genomics of Chlamydomonas.</title>
        <authorList>
            <person name="Craig R.J."/>
            <person name="Hasan A.R."/>
            <person name="Ness R.W."/>
            <person name="Keightley P.D."/>
        </authorList>
    </citation>
    <scope>NUCLEOTIDE SEQUENCE</scope>
    <source>
        <strain evidence="4">CCAP 11/173</strain>
    </source>
</reference>
<feature type="domain" description="FAS1" evidence="3">
    <location>
        <begin position="28"/>
        <end position="175"/>
    </location>
</feature>
<feature type="transmembrane region" description="Helical" evidence="1">
    <location>
        <begin position="493"/>
        <end position="517"/>
    </location>
</feature>
<dbReference type="FunFam" id="2.30.180.10:FF:000047">
    <property type="entry name" value="Fasciclin-like protein"/>
    <property type="match status" value="1"/>
</dbReference>
<feature type="domain" description="FAS1" evidence="3">
    <location>
        <begin position="179"/>
        <end position="330"/>
    </location>
</feature>
<comment type="caution">
    <text evidence="4">The sequence shown here is derived from an EMBL/GenBank/DDBJ whole genome shotgun (WGS) entry which is preliminary data.</text>
</comment>
<accession>A0A835WRC9</accession>
<dbReference type="SUPFAM" id="SSF82153">
    <property type="entry name" value="FAS1 domain"/>
    <property type="match status" value="3"/>
</dbReference>
<dbReference type="PANTHER" id="PTHR10900:SF77">
    <property type="entry name" value="FI19380P1"/>
    <property type="match status" value="1"/>
</dbReference>
<gene>
    <name evidence="4" type="ORF">HYH02_002931</name>
</gene>